<name>A0ABP1FKR9_9CHLO</name>
<keyword evidence="1" id="KW-0175">Coiled coil</keyword>
<feature type="coiled-coil region" evidence="1">
    <location>
        <begin position="60"/>
        <end position="180"/>
    </location>
</feature>
<evidence type="ECO:0000256" key="2">
    <source>
        <dbReference type="SAM" id="MobiDB-lite"/>
    </source>
</evidence>
<sequence length="441" mass="49909">MASKIAKPIRPPRLRMKEELLKEDPELATFLEEAFNSASPTIAARRPPTAGAADMLTLGIDDELTEEEELKLELESVKRERRALMDSLAALKADQGKAGSERQMSDIARLRRELESKQEKMNELRQEASKAEGQLVRLALTSRDCAALMPDGGPNAQARIGSLEAELHGMESELAEADAQHRLYSLLEERTRQCSSREHFVQDQKVKAAKEALDAFAEDHVVLTSHMHMARFSRENTERDLAAVKAQREAVRTDWQRKLQDCRKEVRGMEHRQKREAEAEEQRRAKQAELDAQERERAAAERLEQDAFERQLQSLQPKVEKMEAAWARLHTITGAETPEEVIAYFEGLKSKEASMMELVRLAEYAESKAKEDIAALLNKRSAMLEALTAINDDESSEHNEEFAHLELRTADARERQEAATKQYNRLCSICIAAQQARATGP</sequence>
<proteinExistence type="predicted"/>
<accession>A0ABP1FKR9</accession>
<keyword evidence="4" id="KW-1185">Reference proteome</keyword>
<feature type="region of interest" description="Disordered" evidence="2">
    <location>
        <begin position="266"/>
        <end position="295"/>
    </location>
</feature>
<evidence type="ECO:0000313" key="3">
    <source>
        <dbReference type="EMBL" id="CAL5218617.1"/>
    </source>
</evidence>
<evidence type="ECO:0000313" key="4">
    <source>
        <dbReference type="Proteomes" id="UP001497392"/>
    </source>
</evidence>
<gene>
    <name evidence="3" type="primary">g317</name>
    <name evidence="3" type="ORF">VP750_LOCUS276</name>
</gene>
<reference evidence="3 4" key="1">
    <citation type="submission" date="2024-06" db="EMBL/GenBank/DDBJ databases">
        <authorList>
            <person name="Kraege A."/>
            <person name="Thomma B."/>
        </authorList>
    </citation>
    <scope>NUCLEOTIDE SEQUENCE [LARGE SCALE GENOMIC DNA]</scope>
</reference>
<protein>
    <submittedName>
        <fullName evidence="3">G317 protein</fullName>
    </submittedName>
</protein>
<evidence type="ECO:0000256" key="1">
    <source>
        <dbReference type="SAM" id="Coils"/>
    </source>
</evidence>
<dbReference type="EMBL" id="CAXHTA020000001">
    <property type="protein sequence ID" value="CAL5218617.1"/>
    <property type="molecule type" value="Genomic_DNA"/>
</dbReference>
<comment type="caution">
    <text evidence="3">The sequence shown here is derived from an EMBL/GenBank/DDBJ whole genome shotgun (WGS) entry which is preliminary data.</text>
</comment>
<dbReference type="Proteomes" id="UP001497392">
    <property type="component" value="Unassembled WGS sequence"/>
</dbReference>
<organism evidence="3 4">
    <name type="scientific">Coccomyxa viridis</name>
    <dbReference type="NCBI Taxonomy" id="1274662"/>
    <lineage>
        <taxon>Eukaryota</taxon>
        <taxon>Viridiplantae</taxon>
        <taxon>Chlorophyta</taxon>
        <taxon>core chlorophytes</taxon>
        <taxon>Trebouxiophyceae</taxon>
        <taxon>Trebouxiophyceae incertae sedis</taxon>
        <taxon>Coccomyxaceae</taxon>
        <taxon>Coccomyxa</taxon>
    </lineage>
</organism>